<proteinExistence type="predicted"/>
<name>A0A8D9BDW2_9HEMI</name>
<protein>
    <submittedName>
        <fullName evidence="1">Uncharacterized protein</fullName>
    </submittedName>
</protein>
<dbReference type="AlphaFoldDB" id="A0A8D9BDW2"/>
<sequence>MYFKKRFEPGPQERFAIQFCDSLGKNSGILIISVIRDLDYLVLILALKHIHKSLFEHLIQKWITWCLNQSVQPSDIKIKCITQTVSHWNVYFDHPNMLKEN</sequence>
<evidence type="ECO:0000313" key="1">
    <source>
        <dbReference type="EMBL" id="CAG6783408.1"/>
    </source>
</evidence>
<organism evidence="1">
    <name type="scientific">Cacopsylla melanoneura</name>
    <dbReference type="NCBI Taxonomy" id="428564"/>
    <lineage>
        <taxon>Eukaryota</taxon>
        <taxon>Metazoa</taxon>
        <taxon>Ecdysozoa</taxon>
        <taxon>Arthropoda</taxon>
        <taxon>Hexapoda</taxon>
        <taxon>Insecta</taxon>
        <taxon>Pterygota</taxon>
        <taxon>Neoptera</taxon>
        <taxon>Paraneoptera</taxon>
        <taxon>Hemiptera</taxon>
        <taxon>Sternorrhyncha</taxon>
        <taxon>Psylloidea</taxon>
        <taxon>Psyllidae</taxon>
        <taxon>Psyllinae</taxon>
        <taxon>Cacopsylla</taxon>
    </lineage>
</organism>
<accession>A0A8D9BDW2</accession>
<dbReference type="EMBL" id="HBUF01632291">
    <property type="protein sequence ID" value="CAG6783408.1"/>
    <property type="molecule type" value="Transcribed_RNA"/>
</dbReference>
<reference evidence="1" key="1">
    <citation type="submission" date="2021-05" db="EMBL/GenBank/DDBJ databases">
        <authorList>
            <person name="Alioto T."/>
            <person name="Alioto T."/>
            <person name="Gomez Garrido J."/>
        </authorList>
    </citation>
    <scope>NUCLEOTIDE SEQUENCE</scope>
</reference>